<organism evidence="5 6">
    <name type="scientific">Saccharomycopsis crataegensis</name>
    <dbReference type="NCBI Taxonomy" id="43959"/>
    <lineage>
        <taxon>Eukaryota</taxon>
        <taxon>Fungi</taxon>
        <taxon>Dikarya</taxon>
        <taxon>Ascomycota</taxon>
        <taxon>Saccharomycotina</taxon>
        <taxon>Saccharomycetes</taxon>
        <taxon>Saccharomycopsidaceae</taxon>
        <taxon>Saccharomycopsis</taxon>
    </lineage>
</organism>
<keyword evidence="5" id="KW-0240">DNA-directed RNA polymerase</keyword>
<dbReference type="SUPFAM" id="SSF50249">
    <property type="entry name" value="Nucleic acid-binding proteins"/>
    <property type="match status" value="1"/>
</dbReference>
<comment type="function">
    <text evidence="4">DNA-dependent RNA polymerase catalyzes the transcription of DNA into RNA using the four ribonucleoside triphosphates as substrates. Common component of RNA polymerases I, II and III which synthesize ribosomal RNA precursors, mRNA precursors and many functional non-coding RNAs, and small RNAs, such as 5S rRNA and tRNAs, respectively.</text>
</comment>
<dbReference type="PANTHER" id="PTHR10917:SF0">
    <property type="entry name" value="DNA-DIRECTED RNA POLYMERASES I, II, AND III SUBUNIT RPABC3"/>
    <property type="match status" value="1"/>
</dbReference>
<dbReference type="Pfam" id="PF03870">
    <property type="entry name" value="RNA_pol_Rpb8"/>
    <property type="match status" value="1"/>
</dbReference>
<evidence type="ECO:0000313" key="6">
    <source>
        <dbReference type="Proteomes" id="UP001360560"/>
    </source>
</evidence>
<gene>
    <name evidence="5" type="ORF">DASC09_048970</name>
</gene>
<evidence type="ECO:0000256" key="1">
    <source>
        <dbReference type="ARBA" id="ARBA00004123"/>
    </source>
</evidence>
<keyword evidence="5" id="KW-0804">Transcription</keyword>
<dbReference type="RefSeq" id="XP_064854568.1">
    <property type="nucleotide sequence ID" value="XM_064998496.1"/>
</dbReference>
<dbReference type="PANTHER" id="PTHR10917">
    <property type="entry name" value="DNA-DIRECTED RNA POLYMERASES I, II, AND III SUBUNIT RPABC3"/>
    <property type="match status" value="1"/>
</dbReference>
<evidence type="ECO:0000256" key="2">
    <source>
        <dbReference type="ARBA" id="ARBA00008912"/>
    </source>
</evidence>
<keyword evidence="6" id="KW-1185">Reference proteome</keyword>
<protein>
    <recommendedName>
        <fullName evidence="4">DNA-directed RNA polymerases I, II, and III subunit RPABC3</fullName>
    </recommendedName>
</protein>
<dbReference type="AlphaFoldDB" id="A0AAV5QRQ5"/>
<proteinExistence type="inferred from homology"/>
<dbReference type="Proteomes" id="UP001360560">
    <property type="component" value="Unassembled WGS sequence"/>
</dbReference>
<comment type="caution">
    <text evidence="5">The sequence shown here is derived from an EMBL/GenBank/DDBJ whole genome shotgun (WGS) entry which is preliminary data.</text>
</comment>
<dbReference type="GO" id="GO:0005736">
    <property type="term" value="C:RNA polymerase I complex"/>
    <property type="evidence" value="ECO:0007669"/>
    <property type="project" value="TreeGrafter"/>
</dbReference>
<evidence type="ECO:0000256" key="3">
    <source>
        <dbReference type="ARBA" id="ARBA00023242"/>
    </source>
</evidence>
<dbReference type="InterPro" id="IPR005570">
    <property type="entry name" value="RPABC3"/>
</dbReference>
<dbReference type="EMBL" id="BTFZ01000012">
    <property type="protein sequence ID" value="GMM37572.1"/>
    <property type="molecule type" value="Genomic_DNA"/>
</dbReference>
<comment type="similarity">
    <text evidence="2 4">Belongs to the eukaryotic RPB8 RNA polymerase subunit family.</text>
</comment>
<dbReference type="FunFam" id="2.40.50.140:FF:000191">
    <property type="entry name" value="DNA-directed RNA polymerases I, II, and III subunit RPABC3"/>
    <property type="match status" value="1"/>
</dbReference>
<dbReference type="SMART" id="SM00658">
    <property type="entry name" value="RPOL8c"/>
    <property type="match status" value="1"/>
</dbReference>
<keyword evidence="3 4" id="KW-0539">Nucleus</keyword>
<dbReference type="InterPro" id="IPR012340">
    <property type="entry name" value="NA-bd_OB-fold"/>
</dbReference>
<dbReference type="Gene3D" id="2.40.50.140">
    <property type="entry name" value="Nucleic acid-binding proteins"/>
    <property type="match status" value="1"/>
</dbReference>
<sequence length="142" mass="16098">MSLTLFDDIFVITEIDNANYDKVSRVTARSKSSQEIQLTIDINHDLFPIEMNETLTVALTASLTESSETGESVSWRPPRAGEHSLADDYDYVMYGTVYKFNEGKDDKISVFVSFGGLLMCLEGPYRSLSSLKQEHVYILIRR</sequence>
<dbReference type="GO" id="GO:0005666">
    <property type="term" value="C:RNA polymerase III complex"/>
    <property type="evidence" value="ECO:0007669"/>
    <property type="project" value="TreeGrafter"/>
</dbReference>
<comment type="subcellular location">
    <subcellularLocation>
        <location evidence="1">Nucleus</location>
    </subcellularLocation>
</comment>
<dbReference type="GO" id="GO:0005665">
    <property type="term" value="C:RNA polymerase II, core complex"/>
    <property type="evidence" value="ECO:0007669"/>
    <property type="project" value="UniProtKB-UniRule"/>
</dbReference>
<dbReference type="GeneID" id="90075547"/>
<evidence type="ECO:0000256" key="4">
    <source>
        <dbReference type="PIRNR" id="PIRNR000779"/>
    </source>
</evidence>
<name>A0AAV5QRQ5_9ASCO</name>
<dbReference type="PIRSF" id="PIRSF000779">
    <property type="entry name" value="RNA_pol_Rpb8"/>
    <property type="match status" value="1"/>
</dbReference>
<evidence type="ECO:0000313" key="5">
    <source>
        <dbReference type="EMBL" id="GMM37572.1"/>
    </source>
</evidence>
<dbReference type="GO" id="GO:0006351">
    <property type="term" value="P:DNA-templated transcription"/>
    <property type="evidence" value="ECO:0007669"/>
    <property type="project" value="UniProtKB-UniRule"/>
</dbReference>
<reference evidence="5 6" key="1">
    <citation type="journal article" date="2023" name="Elife">
        <title>Identification of key yeast species and microbe-microbe interactions impacting larval growth of Drosophila in the wild.</title>
        <authorList>
            <person name="Mure A."/>
            <person name="Sugiura Y."/>
            <person name="Maeda R."/>
            <person name="Honda K."/>
            <person name="Sakurai N."/>
            <person name="Takahashi Y."/>
            <person name="Watada M."/>
            <person name="Katoh T."/>
            <person name="Gotoh A."/>
            <person name="Gotoh Y."/>
            <person name="Taniguchi I."/>
            <person name="Nakamura K."/>
            <person name="Hayashi T."/>
            <person name="Katayama T."/>
            <person name="Uemura T."/>
            <person name="Hattori Y."/>
        </authorList>
    </citation>
    <scope>NUCLEOTIDE SEQUENCE [LARGE SCALE GENOMIC DNA]</scope>
    <source>
        <strain evidence="5 6">SC-9</strain>
    </source>
</reference>
<dbReference type="GO" id="GO:0003899">
    <property type="term" value="F:DNA-directed RNA polymerase activity"/>
    <property type="evidence" value="ECO:0007669"/>
    <property type="project" value="UniProtKB-UniRule"/>
</dbReference>
<accession>A0AAV5QRQ5</accession>